<dbReference type="SMART" id="SM00360">
    <property type="entry name" value="RRM"/>
    <property type="match status" value="1"/>
</dbReference>
<keyword evidence="6" id="KW-1185">Reference proteome</keyword>
<dbReference type="EMBL" id="JAHRHJ020000002">
    <property type="protein sequence ID" value="KAH9327203.1"/>
    <property type="molecule type" value="Genomic_DNA"/>
</dbReference>
<dbReference type="Pfam" id="PF00076">
    <property type="entry name" value="RRM_1"/>
    <property type="match status" value="2"/>
</dbReference>
<comment type="caution">
    <text evidence="5">The sequence shown here is derived from an EMBL/GenBank/DDBJ whole genome shotgun (WGS) entry which is preliminary data.</text>
</comment>
<evidence type="ECO:0000256" key="1">
    <source>
        <dbReference type="ARBA" id="ARBA00022737"/>
    </source>
</evidence>
<evidence type="ECO:0000256" key="2">
    <source>
        <dbReference type="ARBA" id="ARBA00022884"/>
    </source>
</evidence>
<protein>
    <recommendedName>
        <fullName evidence="4">RRM domain-containing protein</fullName>
    </recommendedName>
</protein>
<dbReference type="PROSITE" id="PS50102">
    <property type="entry name" value="RRM"/>
    <property type="match status" value="2"/>
</dbReference>
<proteinExistence type="predicted"/>
<dbReference type="Proteomes" id="UP000824469">
    <property type="component" value="Unassembled WGS sequence"/>
</dbReference>
<dbReference type="PANTHER" id="PTHR24012">
    <property type="entry name" value="RNA BINDING PROTEIN"/>
    <property type="match status" value="1"/>
</dbReference>
<dbReference type="InterPro" id="IPR035979">
    <property type="entry name" value="RBD_domain_sf"/>
</dbReference>
<dbReference type="SUPFAM" id="SSF54928">
    <property type="entry name" value="RNA-binding domain, RBD"/>
    <property type="match status" value="1"/>
</dbReference>
<feature type="domain" description="RRM" evidence="4">
    <location>
        <begin position="1"/>
        <end position="52"/>
    </location>
</feature>
<evidence type="ECO:0000256" key="3">
    <source>
        <dbReference type="PROSITE-ProRule" id="PRU00176"/>
    </source>
</evidence>
<name>A0AA38GRU9_TAXCH</name>
<sequence>MVALNYKMLKGWESKGYGYVHFESEEAATAAIENVNGTVIEGKQVYVENFIKKQERTGSSADQKFTNLYIKNLEKDVTEELLSEKFSTFGKIASIVVMKDENGISKGFGFVNFDNPDDAKNAVESMNGSQLGKSFG</sequence>
<dbReference type="GO" id="GO:0003723">
    <property type="term" value="F:RNA binding"/>
    <property type="evidence" value="ECO:0007669"/>
    <property type="project" value="UniProtKB-UniRule"/>
</dbReference>
<dbReference type="Gene3D" id="3.30.70.330">
    <property type="match status" value="2"/>
</dbReference>
<evidence type="ECO:0000259" key="4">
    <source>
        <dbReference type="PROSITE" id="PS50102"/>
    </source>
</evidence>
<evidence type="ECO:0000313" key="5">
    <source>
        <dbReference type="EMBL" id="KAH9327203.1"/>
    </source>
</evidence>
<dbReference type="InterPro" id="IPR000504">
    <property type="entry name" value="RRM_dom"/>
</dbReference>
<dbReference type="OMA" id="WESKGYG"/>
<gene>
    <name evidence="5" type="ORF">KI387_007381</name>
</gene>
<keyword evidence="1" id="KW-0677">Repeat</keyword>
<dbReference type="InterPro" id="IPR012677">
    <property type="entry name" value="Nucleotide-bd_a/b_plait_sf"/>
</dbReference>
<accession>A0AA38GRU9</accession>
<dbReference type="AlphaFoldDB" id="A0AA38GRU9"/>
<feature type="domain" description="RRM" evidence="4">
    <location>
        <begin position="66"/>
        <end position="136"/>
    </location>
</feature>
<reference evidence="5 6" key="1">
    <citation type="journal article" date="2021" name="Nat. Plants">
        <title>The Taxus genome provides insights into paclitaxel biosynthesis.</title>
        <authorList>
            <person name="Xiong X."/>
            <person name="Gou J."/>
            <person name="Liao Q."/>
            <person name="Li Y."/>
            <person name="Zhou Q."/>
            <person name="Bi G."/>
            <person name="Li C."/>
            <person name="Du R."/>
            <person name="Wang X."/>
            <person name="Sun T."/>
            <person name="Guo L."/>
            <person name="Liang H."/>
            <person name="Lu P."/>
            <person name="Wu Y."/>
            <person name="Zhang Z."/>
            <person name="Ro D.K."/>
            <person name="Shang Y."/>
            <person name="Huang S."/>
            <person name="Yan J."/>
        </authorList>
    </citation>
    <scope>NUCLEOTIDE SEQUENCE [LARGE SCALE GENOMIC DNA]</scope>
    <source>
        <strain evidence="5">Ta-2019</strain>
    </source>
</reference>
<organism evidence="5 6">
    <name type="scientific">Taxus chinensis</name>
    <name type="common">Chinese yew</name>
    <name type="synonym">Taxus wallichiana var. chinensis</name>
    <dbReference type="NCBI Taxonomy" id="29808"/>
    <lineage>
        <taxon>Eukaryota</taxon>
        <taxon>Viridiplantae</taxon>
        <taxon>Streptophyta</taxon>
        <taxon>Embryophyta</taxon>
        <taxon>Tracheophyta</taxon>
        <taxon>Spermatophyta</taxon>
        <taxon>Pinopsida</taxon>
        <taxon>Pinidae</taxon>
        <taxon>Conifers II</taxon>
        <taxon>Cupressales</taxon>
        <taxon>Taxaceae</taxon>
        <taxon>Taxus</taxon>
    </lineage>
</organism>
<keyword evidence="2 3" id="KW-0694">RNA-binding</keyword>
<evidence type="ECO:0000313" key="6">
    <source>
        <dbReference type="Proteomes" id="UP000824469"/>
    </source>
</evidence>